<dbReference type="PIRSF" id="PIRSF004491">
    <property type="entry name" value="FAD_Synth"/>
    <property type="match status" value="1"/>
</dbReference>
<evidence type="ECO:0000256" key="13">
    <source>
        <dbReference type="ARBA" id="ARBA00047880"/>
    </source>
</evidence>
<dbReference type="UniPathway" id="UPA00276">
    <property type="reaction ID" value="UER00406"/>
</dbReference>
<dbReference type="GO" id="GO:0003919">
    <property type="term" value="F:FMN adenylyltransferase activity"/>
    <property type="evidence" value="ECO:0007669"/>
    <property type="project" value="UniProtKB-UniRule"/>
</dbReference>
<evidence type="ECO:0000256" key="6">
    <source>
        <dbReference type="ARBA" id="ARBA00022679"/>
    </source>
</evidence>
<dbReference type="Pfam" id="PF01687">
    <property type="entry name" value="Flavokinase"/>
    <property type="match status" value="1"/>
</dbReference>
<dbReference type="InterPro" id="IPR023468">
    <property type="entry name" value="Riboflavin_kinase"/>
</dbReference>
<dbReference type="NCBIfam" id="NF004162">
    <property type="entry name" value="PRK05627.1-5"/>
    <property type="match status" value="1"/>
</dbReference>
<keyword evidence="6 15" id="KW-0808">Transferase</keyword>
<comment type="function">
    <text evidence="1">Catalyzes the phosphorylation of riboflavin to FMN followed by the adenylation of FMN to FAD.</text>
</comment>
<comment type="pathway">
    <text evidence="3 15">Cofactor biosynthesis; FMN biosynthesis; FMN from riboflavin (ATP route): step 1/1.</text>
</comment>
<keyword evidence="5 15" id="KW-0288">FMN</keyword>
<name>A0A6S6TC86_9GAMM</name>
<evidence type="ECO:0000256" key="10">
    <source>
        <dbReference type="ARBA" id="ARBA00022827"/>
    </source>
</evidence>
<dbReference type="InterPro" id="IPR023465">
    <property type="entry name" value="Riboflavin_kinase_dom_sf"/>
</dbReference>
<dbReference type="GO" id="GO:0006747">
    <property type="term" value="P:FAD biosynthetic process"/>
    <property type="evidence" value="ECO:0007669"/>
    <property type="project" value="UniProtKB-UniRule"/>
</dbReference>
<dbReference type="NCBIfam" id="TIGR00083">
    <property type="entry name" value="ribF"/>
    <property type="match status" value="1"/>
</dbReference>
<dbReference type="NCBIfam" id="NF004159">
    <property type="entry name" value="PRK05627.1-2"/>
    <property type="match status" value="1"/>
</dbReference>
<evidence type="ECO:0000259" key="16">
    <source>
        <dbReference type="SMART" id="SM00904"/>
    </source>
</evidence>
<keyword evidence="10 15" id="KW-0274">FAD</keyword>
<dbReference type="GO" id="GO:0005524">
    <property type="term" value="F:ATP binding"/>
    <property type="evidence" value="ECO:0007669"/>
    <property type="project" value="UniProtKB-UniRule"/>
</dbReference>
<dbReference type="AlphaFoldDB" id="A0A6S6TC86"/>
<evidence type="ECO:0000256" key="7">
    <source>
        <dbReference type="ARBA" id="ARBA00022695"/>
    </source>
</evidence>
<evidence type="ECO:0000256" key="15">
    <source>
        <dbReference type="PIRNR" id="PIRNR004491"/>
    </source>
</evidence>
<proteinExistence type="inferred from homology"/>
<dbReference type="SUPFAM" id="SSF52374">
    <property type="entry name" value="Nucleotidylyl transferase"/>
    <property type="match status" value="1"/>
</dbReference>
<keyword evidence="11 15" id="KW-0067">ATP-binding</keyword>
<evidence type="ECO:0000256" key="9">
    <source>
        <dbReference type="ARBA" id="ARBA00022777"/>
    </source>
</evidence>
<dbReference type="SMART" id="SM00904">
    <property type="entry name" value="Flavokinase"/>
    <property type="match status" value="1"/>
</dbReference>
<dbReference type="GO" id="GO:0008531">
    <property type="term" value="F:riboflavin kinase activity"/>
    <property type="evidence" value="ECO:0007669"/>
    <property type="project" value="UniProtKB-UniRule"/>
</dbReference>
<keyword evidence="9 15" id="KW-0418">Kinase</keyword>
<comment type="similarity">
    <text evidence="15">Belongs to the ribF family.</text>
</comment>
<dbReference type="SUPFAM" id="SSF82114">
    <property type="entry name" value="Riboflavin kinase-like"/>
    <property type="match status" value="1"/>
</dbReference>
<evidence type="ECO:0000313" key="17">
    <source>
        <dbReference type="EMBL" id="CAA6818452.1"/>
    </source>
</evidence>
<evidence type="ECO:0000256" key="11">
    <source>
        <dbReference type="ARBA" id="ARBA00022840"/>
    </source>
</evidence>
<gene>
    <name evidence="17" type="ORF">HELGO_WM17400</name>
</gene>
<feature type="domain" description="Riboflavin kinase" evidence="16">
    <location>
        <begin position="186"/>
        <end position="310"/>
    </location>
</feature>
<dbReference type="FunFam" id="3.40.50.620:FF:000021">
    <property type="entry name" value="Riboflavin biosynthesis protein"/>
    <property type="match status" value="1"/>
</dbReference>
<dbReference type="NCBIfam" id="NF004163">
    <property type="entry name" value="PRK05627.1-6"/>
    <property type="match status" value="1"/>
</dbReference>
<comment type="catalytic activity">
    <reaction evidence="13 15">
        <text>riboflavin + ATP = FMN + ADP + H(+)</text>
        <dbReference type="Rhea" id="RHEA:14357"/>
        <dbReference type="ChEBI" id="CHEBI:15378"/>
        <dbReference type="ChEBI" id="CHEBI:30616"/>
        <dbReference type="ChEBI" id="CHEBI:57986"/>
        <dbReference type="ChEBI" id="CHEBI:58210"/>
        <dbReference type="ChEBI" id="CHEBI:456216"/>
        <dbReference type="EC" id="2.7.1.26"/>
    </reaction>
</comment>
<reference evidence="17" key="1">
    <citation type="submission" date="2020-01" db="EMBL/GenBank/DDBJ databases">
        <authorList>
            <person name="Meier V. D."/>
            <person name="Meier V D."/>
        </authorList>
    </citation>
    <scope>NUCLEOTIDE SEQUENCE</scope>
    <source>
        <strain evidence="17">HLG_WM_MAG_07</strain>
    </source>
</reference>
<dbReference type="PANTHER" id="PTHR22749">
    <property type="entry name" value="RIBOFLAVIN KINASE/FMN ADENYLYLTRANSFERASE"/>
    <property type="match status" value="1"/>
</dbReference>
<evidence type="ECO:0000256" key="3">
    <source>
        <dbReference type="ARBA" id="ARBA00005201"/>
    </source>
</evidence>
<accession>A0A6S6TC86</accession>
<organism evidence="17">
    <name type="scientific">uncultured Thiotrichaceae bacterium</name>
    <dbReference type="NCBI Taxonomy" id="298394"/>
    <lineage>
        <taxon>Bacteria</taxon>
        <taxon>Pseudomonadati</taxon>
        <taxon>Pseudomonadota</taxon>
        <taxon>Gammaproteobacteria</taxon>
        <taxon>Thiotrichales</taxon>
        <taxon>Thiotrichaceae</taxon>
        <taxon>environmental samples</taxon>
    </lineage>
</organism>
<comment type="pathway">
    <text evidence="2 15">Cofactor biosynthesis; FAD biosynthesis; FAD from FMN: step 1/1.</text>
</comment>
<evidence type="ECO:0000256" key="4">
    <source>
        <dbReference type="ARBA" id="ARBA00022630"/>
    </source>
</evidence>
<dbReference type="Gene3D" id="3.40.50.620">
    <property type="entry name" value="HUPs"/>
    <property type="match status" value="1"/>
</dbReference>
<dbReference type="GO" id="GO:0009231">
    <property type="term" value="P:riboflavin biosynthetic process"/>
    <property type="evidence" value="ECO:0007669"/>
    <property type="project" value="InterPro"/>
</dbReference>
<dbReference type="PANTHER" id="PTHR22749:SF6">
    <property type="entry name" value="RIBOFLAVIN KINASE"/>
    <property type="match status" value="1"/>
</dbReference>
<dbReference type="GO" id="GO:0009398">
    <property type="term" value="P:FMN biosynthetic process"/>
    <property type="evidence" value="ECO:0007669"/>
    <property type="project" value="UniProtKB-UniRule"/>
</dbReference>
<dbReference type="EMBL" id="CACVAY010000085">
    <property type="protein sequence ID" value="CAA6818452.1"/>
    <property type="molecule type" value="Genomic_DNA"/>
</dbReference>
<keyword evidence="7 15" id="KW-0548">Nucleotidyltransferase</keyword>
<dbReference type="UniPathway" id="UPA00277">
    <property type="reaction ID" value="UER00407"/>
</dbReference>
<dbReference type="EC" id="2.7.1.26" evidence="15"/>
<dbReference type="EC" id="2.7.7.2" evidence="15"/>
<comment type="catalytic activity">
    <reaction evidence="14 15">
        <text>FMN + ATP + H(+) = FAD + diphosphate</text>
        <dbReference type="Rhea" id="RHEA:17237"/>
        <dbReference type="ChEBI" id="CHEBI:15378"/>
        <dbReference type="ChEBI" id="CHEBI:30616"/>
        <dbReference type="ChEBI" id="CHEBI:33019"/>
        <dbReference type="ChEBI" id="CHEBI:57692"/>
        <dbReference type="ChEBI" id="CHEBI:58210"/>
        <dbReference type="EC" id="2.7.7.2"/>
    </reaction>
</comment>
<evidence type="ECO:0000256" key="2">
    <source>
        <dbReference type="ARBA" id="ARBA00004726"/>
    </source>
</evidence>
<dbReference type="Pfam" id="PF06574">
    <property type="entry name" value="FAD_syn"/>
    <property type="match status" value="1"/>
</dbReference>
<dbReference type="InterPro" id="IPR015865">
    <property type="entry name" value="Riboflavin_kinase_bac/euk"/>
</dbReference>
<dbReference type="InterPro" id="IPR015864">
    <property type="entry name" value="FAD_synthase"/>
</dbReference>
<keyword evidence="12" id="KW-0511">Multifunctional enzyme</keyword>
<dbReference type="NCBIfam" id="NF004160">
    <property type="entry name" value="PRK05627.1-3"/>
    <property type="match status" value="1"/>
</dbReference>
<protein>
    <recommendedName>
        <fullName evidence="15">Riboflavin biosynthesis protein</fullName>
    </recommendedName>
    <domain>
        <recommendedName>
            <fullName evidence="15">Riboflavin kinase</fullName>
            <ecNumber evidence="15">2.7.1.26</ecNumber>
        </recommendedName>
        <alternativeName>
            <fullName evidence="15">Flavokinase</fullName>
        </alternativeName>
    </domain>
    <domain>
        <recommendedName>
            <fullName evidence="15">FMN adenylyltransferase</fullName>
            <ecNumber evidence="15">2.7.7.2</ecNumber>
        </recommendedName>
        <alternativeName>
            <fullName evidence="15">FAD pyrophosphorylase</fullName>
        </alternativeName>
        <alternativeName>
            <fullName evidence="15">FAD synthase</fullName>
        </alternativeName>
    </domain>
</protein>
<evidence type="ECO:0000256" key="14">
    <source>
        <dbReference type="ARBA" id="ARBA00049494"/>
    </source>
</evidence>
<evidence type="ECO:0000256" key="8">
    <source>
        <dbReference type="ARBA" id="ARBA00022741"/>
    </source>
</evidence>
<sequence>MKLIRYPHLITEDRPACIATIGNFDGVHAGHREIIQHVIKYARQHKVSARVITFEPLPNEYFCKKFGKPAPKRIYPLRDKALHLQALGIDEFICLNFDTALAQMSAEDFITEVLIKQLKVKHLIVGDDFRFGKGRTGDFALLQSMGASLGMTVEDTNTIQFDDERISSSRIRDALSSGNISQATTLLGEPYRLSGRIRHGDKRGRTIGFPTLNLRLQENIVVARGVYAVKVTGLDDKTYTGVANLGTRPTVEGTELRLEAHVYAYQGDAYGKHACIELVHFIRPEQKFDNFDELFAQIKKDSLDAKQLLNTTTS</sequence>
<keyword evidence="8 15" id="KW-0547">Nucleotide-binding</keyword>
<evidence type="ECO:0000256" key="5">
    <source>
        <dbReference type="ARBA" id="ARBA00022643"/>
    </source>
</evidence>
<dbReference type="Gene3D" id="2.40.30.30">
    <property type="entry name" value="Riboflavin kinase-like"/>
    <property type="match status" value="1"/>
</dbReference>
<keyword evidence="4 15" id="KW-0285">Flavoprotein</keyword>
<evidence type="ECO:0000256" key="1">
    <source>
        <dbReference type="ARBA" id="ARBA00002121"/>
    </source>
</evidence>
<dbReference type="CDD" id="cd02064">
    <property type="entry name" value="FAD_synthetase_N"/>
    <property type="match status" value="1"/>
</dbReference>
<dbReference type="InterPro" id="IPR014729">
    <property type="entry name" value="Rossmann-like_a/b/a_fold"/>
</dbReference>
<evidence type="ECO:0000256" key="12">
    <source>
        <dbReference type="ARBA" id="ARBA00023268"/>
    </source>
</evidence>
<dbReference type="InterPro" id="IPR002606">
    <property type="entry name" value="Riboflavin_kinase_bac"/>
</dbReference>